<feature type="domain" description="UGGT thioredoxin-like" evidence="2">
    <location>
        <begin position="30"/>
        <end position="200"/>
    </location>
</feature>
<reference evidence="5 6" key="1">
    <citation type="submission" date="2016-04" db="EMBL/GenBank/DDBJ databases">
        <title>Evolutionary innovation and constraint leading to complex multicellularity in the Ascomycota.</title>
        <authorList>
            <person name="Cisse O."/>
            <person name="Nguyen A."/>
            <person name="Hewitt D.A."/>
            <person name="Jedd G."/>
            <person name="Stajich J.E."/>
        </authorList>
    </citation>
    <scope>NUCLEOTIDE SEQUENCE [LARGE SCALE GENOMIC DNA]</scope>
    <source>
        <strain evidence="5 6">DAH-3</strain>
    </source>
</reference>
<dbReference type="GO" id="GO:0051082">
    <property type="term" value="F:unfolded protein binding"/>
    <property type="evidence" value="ECO:0007669"/>
    <property type="project" value="TreeGrafter"/>
</dbReference>
<dbReference type="STRING" id="1198029.A0A1U7LPB7"/>
<dbReference type="OrthoDB" id="27683at2759"/>
<dbReference type="PANTHER" id="PTHR11226">
    <property type="entry name" value="UDP-GLUCOSE GLYCOPROTEIN:GLUCOSYLTRANSFERASE"/>
    <property type="match status" value="1"/>
</dbReference>
<organism evidence="5 6">
    <name type="scientific">Neolecta irregularis (strain DAH-3)</name>
    <dbReference type="NCBI Taxonomy" id="1198029"/>
    <lineage>
        <taxon>Eukaryota</taxon>
        <taxon>Fungi</taxon>
        <taxon>Dikarya</taxon>
        <taxon>Ascomycota</taxon>
        <taxon>Taphrinomycotina</taxon>
        <taxon>Neolectales</taxon>
        <taxon>Neolectaceae</taxon>
        <taxon>Neolecta</taxon>
    </lineage>
</organism>
<dbReference type="InterPro" id="IPR040693">
    <property type="entry name" value="UGGT_TRXL_1"/>
</dbReference>
<evidence type="ECO:0000259" key="3">
    <source>
        <dbReference type="Pfam" id="PF18401"/>
    </source>
</evidence>
<evidence type="ECO:0000259" key="4">
    <source>
        <dbReference type="Pfam" id="PF18402"/>
    </source>
</evidence>
<keyword evidence="6" id="KW-1185">Reference proteome</keyword>
<dbReference type="InterPro" id="IPR009448">
    <property type="entry name" value="UDP-g_GGtrans"/>
</dbReference>
<dbReference type="Pfam" id="PF18401">
    <property type="entry name" value="Thioredoxin_13"/>
    <property type="match status" value="1"/>
</dbReference>
<dbReference type="Proteomes" id="UP000186594">
    <property type="component" value="Unassembled WGS sequence"/>
</dbReference>
<feature type="domain" description="UGGT thioredoxin-like" evidence="4">
    <location>
        <begin position="381"/>
        <end position="557"/>
    </location>
</feature>
<proteinExistence type="predicted"/>
<dbReference type="Pfam" id="PF18402">
    <property type="entry name" value="Thioredoxin_14"/>
    <property type="match status" value="1"/>
</dbReference>
<evidence type="ECO:0000313" key="6">
    <source>
        <dbReference type="Proteomes" id="UP000186594"/>
    </source>
</evidence>
<feature type="domain" description="UGGT thioredoxin-like" evidence="3">
    <location>
        <begin position="245"/>
        <end position="370"/>
    </location>
</feature>
<protein>
    <submittedName>
        <fullName evidence="5">UDP-glucose:glycoprotein glucosyltransferase</fullName>
    </submittedName>
</protein>
<accession>A0A1U7LPB7</accession>
<dbReference type="OMA" id="NMLWING"/>
<feature type="chain" id="PRO_5013115318" evidence="1">
    <location>
        <begin position="17"/>
        <end position="569"/>
    </location>
</feature>
<dbReference type="GO" id="GO:0036503">
    <property type="term" value="P:ERAD pathway"/>
    <property type="evidence" value="ECO:0007669"/>
    <property type="project" value="TreeGrafter"/>
</dbReference>
<keyword evidence="5" id="KW-0808">Transferase</keyword>
<gene>
    <name evidence="5" type="ORF">NEOLI_003702</name>
</gene>
<dbReference type="InterPro" id="IPR040692">
    <property type="entry name" value="UGGT_TRXL_3"/>
</dbReference>
<dbReference type="GO" id="GO:0005783">
    <property type="term" value="C:endoplasmic reticulum"/>
    <property type="evidence" value="ECO:0007669"/>
    <property type="project" value="TreeGrafter"/>
</dbReference>
<dbReference type="GO" id="GO:0003980">
    <property type="term" value="F:UDP-glucose:glycoprotein glucosyltransferase activity"/>
    <property type="evidence" value="ECO:0007669"/>
    <property type="project" value="InterPro"/>
</dbReference>
<keyword evidence="1" id="KW-0732">Signal</keyword>
<dbReference type="EMBL" id="LXFE01000777">
    <property type="protein sequence ID" value="OLL24479.1"/>
    <property type="molecule type" value="Genomic_DNA"/>
</dbReference>
<comment type="caution">
    <text evidence="5">The sequence shown here is derived from an EMBL/GenBank/DDBJ whole genome shotgun (WGS) entry which is preliminary data.</text>
</comment>
<dbReference type="PANTHER" id="PTHR11226:SF0">
    <property type="entry name" value="UDP-GLUCOSE:GLYCOPROTEIN GLUCOSYLTRANSFERASE"/>
    <property type="match status" value="1"/>
</dbReference>
<feature type="signal peptide" evidence="1">
    <location>
        <begin position="1"/>
        <end position="16"/>
    </location>
</feature>
<evidence type="ECO:0000259" key="2">
    <source>
        <dbReference type="Pfam" id="PF18400"/>
    </source>
</evidence>
<sequence length="569" mass="64689">MRIFNLAIVLLPLLEAATPVNLHLDATFASPPFLLELLEAAATEKPECYFQLIPHLVSLPRNTDRELYNAALPLISSCLGDPASVELFKLSVSLRSATPKIEAVYQYYDHSEIEKPPCDSWFLIEGTGLCELPKNMPESSRKDRKLLRMDRIYPTLNHEKPAVIYYADLTDPTFLDHHESLIALSRQNKIRYVLRYKSPKIRSVRKVSLSGYGVEMALKKMDYLVIDDREDGGEPRSLPGKDESTSTIQPLRISELAQLGPKAISYIINSENPLNKLLETSRNLPSLTSVLSKYNSSSKVIQEIDKLNGHAYPPGQNMLWINGRQIDSADITIYSLLQFLRYERDMISSLSSLGLSTVKSRDLLTNPAIATYYETISSQRFDFRDSVIIYFNNIENDKLYASWSQSLSTFLTPIYPGQLHTVRRNFHTLVVSINLSDDDEVNGILGRLWSIVQRKIALRIGIILETDTPRSRAFVWIYQEKGLDKALEFLSNVLPDNTSDKKAFENVVGRWGKPKFDDAIVSQNVNDHFSKNNDWLSRFSFQHGGVFFNGRFIQKSDVFPCGYIAEIDI</sequence>
<name>A0A1U7LPB7_NEOID</name>
<evidence type="ECO:0000313" key="5">
    <source>
        <dbReference type="EMBL" id="OLL24479.1"/>
    </source>
</evidence>
<dbReference type="GO" id="GO:0018279">
    <property type="term" value="P:protein N-linked glycosylation via asparagine"/>
    <property type="evidence" value="ECO:0007669"/>
    <property type="project" value="TreeGrafter"/>
</dbReference>
<dbReference type="AlphaFoldDB" id="A0A1U7LPB7"/>
<dbReference type="Pfam" id="PF18400">
    <property type="entry name" value="Thioredoxin_12"/>
    <property type="match status" value="1"/>
</dbReference>
<dbReference type="InterPro" id="IPR040694">
    <property type="entry name" value="UGGT_TRXL_2"/>
</dbReference>
<evidence type="ECO:0000256" key="1">
    <source>
        <dbReference type="SAM" id="SignalP"/>
    </source>
</evidence>